<keyword evidence="3" id="KW-0964">Secreted</keyword>
<dbReference type="InterPro" id="IPR012334">
    <property type="entry name" value="Pectin_lyas_fold"/>
</dbReference>
<evidence type="ECO:0000256" key="11">
    <source>
        <dbReference type="SAM" id="SignalP"/>
    </source>
</evidence>
<evidence type="ECO:0000256" key="7">
    <source>
        <dbReference type="ARBA" id="ARBA00023180"/>
    </source>
</evidence>
<dbReference type="GO" id="GO:0004650">
    <property type="term" value="F:polygalacturonase activity"/>
    <property type="evidence" value="ECO:0007669"/>
    <property type="project" value="InterPro"/>
</dbReference>
<evidence type="ECO:0000313" key="13">
    <source>
        <dbReference type="Proteomes" id="UP001218218"/>
    </source>
</evidence>
<accession>A0AAD6Z2W1</accession>
<keyword evidence="9" id="KW-0961">Cell wall biogenesis/degradation</keyword>
<keyword evidence="4 11" id="KW-0732">Signal</keyword>
<proteinExistence type="inferred from homology"/>
<sequence>MLSRVLALAALVLPSTAFITCSVLSYGAVADNSTDLGPALTKAWNSCVIPQATTVATDVLLYVPAGNYLLKTNVVFNGAKNWNLHIAGNIYLPYIPTLTGTMLTFQNCQNILLNGPGAIFGNGYRYRPGGDLGLHPSRPRLIRFQDCNNCEITAVTLYDAPQFHVTIIGNNNVAHNMAIIATNIGTTDGFDISGNNNYVHDVSVENGECLSSSLLSCVTVKTPTNGFVGENIRCKFTSGCNIGSFGSANTAVDVRNVRYNNVTISNSDAGVMIKAYPNNVGTVTNITYTGFTFVTMQPADINAFWMGDGVDTGKLSISDVSFSNFVGTGTPTRPAVLLNCNKATPCKNIKFSGISISGAKANSFTNACGSGVTGIPAC</sequence>
<keyword evidence="7" id="KW-0325">Glycoprotein</keyword>
<dbReference type="GO" id="GO:0005576">
    <property type="term" value="C:extracellular region"/>
    <property type="evidence" value="ECO:0007669"/>
    <property type="project" value="UniProtKB-SubCell"/>
</dbReference>
<evidence type="ECO:0000256" key="6">
    <source>
        <dbReference type="ARBA" id="ARBA00023157"/>
    </source>
</evidence>
<keyword evidence="12" id="KW-0456">Lyase</keyword>
<evidence type="ECO:0000256" key="5">
    <source>
        <dbReference type="ARBA" id="ARBA00022801"/>
    </source>
</evidence>
<evidence type="ECO:0000256" key="4">
    <source>
        <dbReference type="ARBA" id="ARBA00022729"/>
    </source>
</evidence>
<dbReference type="EMBL" id="JARIHO010000096">
    <property type="protein sequence ID" value="KAJ7305528.1"/>
    <property type="molecule type" value="Genomic_DNA"/>
</dbReference>
<dbReference type="SUPFAM" id="SSF51126">
    <property type="entry name" value="Pectin lyase-like"/>
    <property type="match status" value="1"/>
</dbReference>
<dbReference type="Gene3D" id="2.160.20.10">
    <property type="entry name" value="Single-stranded right-handed beta-helix, Pectin lyase-like"/>
    <property type="match status" value="1"/>
</dbReference>
<dbReference type="GO" id="GO:0005975">
    <property type="term" value="P:carbohydrate metabolic process"/>
    <property type="evidence" value="ECO:0007669"/>
    <property type="project" value="InterPro"/>
</dbReference>
<dbReference type="AlphaFoldDB" id="A0AAD6Z2W1"/>
<dbReference type="Pfam" id="PF00295">
    <property type="entry name" value="Glyco_hydro_28"/>
    <property type="match status" value="1"/>
</dbReference>
<comment type="similarity">
    <text evidence="2 10">Belongs to the glycosyl hydrolase 28 family.</text>
</comment>
<dbReference type="InterPro" id="IPR011050">
    <property type="entry name" value="Pectin_lyase_fold/virulence"/>
</dbReference>
<comment type="caution">
    <text evidence="12">The sequence shown here is derived from an EMBL/GenBank/DDBJ whole genome shotgun (WGS) entry which is preliminary data.</text>
</comment>
<keyword evidence="8 10" id="KW-0326">Glycosidase</keyword>
<evidence type="ECO:0000256" key="2">
    <source>
        <dbReference type="ARBA" id="ARBA00008834"/>
    </source>
</evidence>
<evidence type="ECO:0000256" key="9">
    <source>
        <dbReference type="ARBA" id="ARBA00023316"/>
    </source>
</evidence>
<reference evidence="12" key="1">
    <citation type="submission" date="2023-03" db="EMBL/GenBank/DDBJ databases">
        <title>Massive genome expansion in bonnet fungi (Mycena s.s.) driven by repeated elements and novel gene families across ecological guilds.</title>
        <authorList>
            <consortium name="Lawrence Berkeley National Laboratory"/>
            <person name="Harder C.B."/>
            <person name="Miyauchi S."/>
            <person name="Viragh M."/>
            <person name="Kuo A."/>
            <person name="Thoen E."/>
            <person name="Andreopoulos B."/>
            <person name="Lu D."/>
            <person name="Skrede I."/>
            <person name="Drula E."/>
            <person name="Henrissat B."/>
            <person name="Morin E."/>
            <person name="Kohler A."/>
            <person name="Barry K."/>
            <person name="LaButti K."/>
            <person name="Morin E."/>
            <person name="Salamov A."/>
            <person name="Lipzen A."/>
            <person name="Mereny Z."/>
            <person name="Hegedus B."/>
            <person name="Baldrian P."/>
            <person name="Stursova M."/>
            <person name="Weitz H."/>
            <person name="Taylor A."/>
            <person name="Grigoriev I.V."/>
            <person name="Nagy L.G."/>
            <person name="Martin F."/>
            <person name="Kauserud H."/>
        </authorList>
    </citation>
    <scope>NUCLEOTIDE SEQUENCE</scope>
    <source>
        <strain evidence="12">CBHHK002</strain>
    </source>
</reference>
<evidence type="ECO:0000256" key="8">
    <source>
        <dbReference type="ARBA" id="ARBA00023295"/>
    </source>
</evidence>
<evidence type="ECO:0000313" key="12">
    <source>
        <dbReference type="EMBL" id="KAJ7305528.1"/>
    </source>
</evidence>
<dbReference type="GO" id="GO:0071555">
    <property type="term" value="P:cell wall organization"/>
    <property type="evidence" value="ECO:0007669"/>
    <property type="project" value="UniProtKB-KW"/>
</dbReference>
<gene>
    <name evidence="12" type="ORF">DFH08DRAFT_918630</name>
</gene>
<keyword evidence="13" id="KW-1185">Reference proteome</keyword>
<dbReference type="InterPro" id="IPR000743">
    <property type="entry name" value="Glyco_hydro_28"/>
</dbReference>
<name>A0AAD6Z2W1_9AGAR</name>
<dbReference type="Proteomes" id="UP001218218">
    <property type="component" value="Unassembled WGS sequence"/>
</dbReference>
<protein>
    <submittedName>
        <fullName evidence="12">Pectin lyase-like protein</fullName>
    </submittedName>
</protein>
<dbReference type="GO" id="GO:0046576">
    <property type="term" value="F:rhamnogalacturonan alpha-L-rhamnopyranosyl-(1-&gt;4)-alpha-D-galactopyranosyluronide lyase activity"/>
    <property type="evidence" value="ECO:0007669"/>
    <property type="project" value="UniProtKB-ARBA"/>
</dbReference>
<feature type="signal peptide" evidence="11">
    <location>
        <begin position="1"/>
        <end position="17"/>
    </location>
</feature>
<dbReference type="PANTHER" id="PTHR31736">
    <property type="match status" value="1"/>
</dbReference>
<evidence type="ECO:0000256" key="3">
    <source>
        <dbReference type="ARBA" id="ARBA00022525"/>
    </source>
</evidence>
<feature type="chain" id="PRO_5042104200" evidence="11">
    <location>
        <begin position="18"/>
        <end position="378"/>
    </location>
</feature>
<evidence type="ECO:0000256" key="1">
    <source>
        <dbReference type="ARBA" id="ARBA00004613"/>
    </source>
</evidence>
<comment type="subcellular location">
    <subcellularLocation>
        <location evidence="1">Secreted</location>
    </subcellularLocation>
</comment>
<evidence type="ECO:0000256" key="10">
    <source>
        <dbReference type="RuleBase" id="RU361169"/>
    </source>
</evidence>
<keyword evidence="6" id="KW-1015">Disulfide bond</keyword>
<keyword evidence="5 10" id="KW-0378">Hydrolase</keyword>
<organism evidence="12 13">
    <name type="scientific">Mycena albidolilacea</name>
    <dbReference type="NCBI Taxonomy" id="1033008"/>
    <lineage>
        <taxon>Eukaryota</taxon>
        <taxon>Fungi</taxon>
        <taxon>Dikarya</taxon>
        <taxon>Basidiomycota</taxon>
        <taxon>Agaricomycotina</taxon>
        <taxon>Agaricomycetes</taxon>
        <taxon>Agaricomycetidae</taxon>
        <taxon>Agaricales</taxon>
        <taxon>Marasmiineae</taxon>
        <taxon>Mycenaceae</taxon>
        <taxon>Mycena</taxon>
    </lineage>
</organism>
<dbReference type="PANTHER" id="PTHR31736:SF19">
    <property type="entry name" value="PECTIN LYASE SUPERFAMILY PROTEIN-RELATED"/>
    <property type="match status" value="1"/>
</dbReference>